<evidence type="ECO:0000313" key="2">
    <source>
        <dbReference type="Proteomes" id="UP000002899"/>
    </source>
</evidence>
<evidence type="ECO:0008006" key="3">
    <source>
        <dbReference type="Google" id="ProtNLM"/>
    </source>
</evidence>
<reference evidence="1 2" key="1">
    <citation type="journal article" date="2012" name="Nucleic Acids Res.">
        <title>Sequencing of the smallest Apicomplexan genome from the human pathogen Babesia microti.</title>
        <authorList>
            <person name="Cornillot E."/>
            <person name="Hadj-Kaddour K."/>
            <person name="Dassouli A."/>
            <person name="Noel B."/>
            <person name="Ranwez V."/>
            <person name="Vacherie B."/>
            <person name="Augagneur Y."/>
            <person name="Bres V."/>
            <person name="Duclos A."/>
            <person name="Randazzo S."/>
            <person name="Carcy B."/>
            <person name="Debierre-Grockiego F."/>
            <person name="Delbecq S."/>
            <person name="Moubri-Menage K."/>
            <person name="Shams-Eldin H."/>
            <person name="Usmani-Brown S."/>
            <person name="Bringaud F."/>
            <person name="Wincker P."/>
            <person name="Vivares C.P."/>
            <person name="Schwarz R.T."/>
            <person name="Schetters T.P."/>
            <person name="Krause P.J."/>
            <person name="Gorenflot A."/>
            <person name="Berry V."/>
            <person name="Barbe V."/>
            <person name="Ben Mamoun C."/>
        </authorList>
    </citation>
    <scope>NUCLEOTIDE SEQUENCE [LARGE SCALE GENOMIC DNA]</scope>
    <source>
        <strain evidence="1 2">RI</strain>
    </source>
</reference>
<proteinExistence type="predicted"/>
<protein>
    <recommendedName>
        <fullName evidence="3">C3H1-type domain-containing protein</fullName>
    </recommendedName>
</protein>
<dbReference type="Proteomes" id="UP000002899">
    <property type="component" value="Chromosome II"/>
</dbReference>
<name>I7JAQ9_BABMR</name>
<evidence type="ECO:0000313" key="1">
    <source>
        <dbReference type="EMBL" id="CCF73904.1"/>
    </source>
</evidence>
<organism evidence="1 2">
    <name type="scientific">Babesia microti (strain RI)</name>
    <dbReference type="NCBI Taxonomy" id="1133968"/>
    <lineage>
        <taxon>Eukaryota</taxon>
        <taxon>Sar</taxon>
        <taxon>Alveolata</taxon>
        <taxon>Apicomplexa</taxon>
        <taxon>Aconoidasida</taxon>
        <taxon>Piroplasmida</taxon>
        <taxon>Babesiidae</taxon>
        <taxon>Babesia</taxon>
    </lineage>
</organism>
<sequence length="407" mass="45691">MRKMASTKIASVPNYTISHNFAHNHNKHVDENLTAIRHLPHSIGTKPLEINTQFYSDLFDAKYHNINEDNGKLKSAASPTIFADDNEMNLISSFSSGNSLDEFSLGMIKWPGLDDSNNSFGPKSNENRVYYFDGVGSEYQANSNGNWSPYGNPKNLLLDDLTSFGDGNLSPFSDTNMSNAISINICDNTHDSNNCRHMISNSDYFEPSMFYSNNNNYVNAWSNNNLSLDNGTEAPPLPNMSQQEIESKAKFSAIIESCFDLLNKGDYISGSFTPLISQSDMHKCLIHVIQSLLDASHEIDIIFLYQKVFEKFTLDISMLDIPSVGSFLHNEGYCKPCVFANKKTKTCENGSMCYFCHYVHKDVRQRVKSKRNKNPSKKSNCKTTNGSNAAVTHPFCNYSANCCQHNH</sequence>
<reference evidence="1 2" key="3">
    <citation type="journal article" date="2016" name="Sci. Rep.">
        <title>Genome-wide diversity and gene expression profiling of Babesia microti isolates identify polymorphic genes that mediate host-pathogen interactions.</title>
        <authorList>
            <person name="Silva J.C."/>
            <person name="Cornillot E."/>
            <person name="McCracken C."/>
            <person name="Usmani-Brown S."/>
            <person name="Dwivedi A."/>
            <person name="Ifeonu O.O."/>
            <person name="Crabtree J."/>
            <person name="Gotia H.T."/>
            <person name="Virji A.Z."/>
            <person name="Reynes C."/>
            <person name="Colinge J."/>
            <person name="Kumar V."/>
            <person name="Lawres L."/>
            <person name="Pazzi J.E."/>
            <person name="Pablo J.V."/>
            <person name="Hung C."/>
            <person name="Brancato J."/>
            <person name="Kumari P."/>
            <person name="Orvis J."/>
            <person name="Tretina K."/>
            <person name="Chibucos M."/>
            <person name="Ott S."/>
            <person name="Sadzewicz L."/>
            <person name="Sengamalay N."/>
            <person name="Shetty A.C."/>
            <person name="Su Q."/>
            <person name="Tallon L."/>
            <person name="Fraser C.M."/>
            <person name="Frutos R."/>
            <person name="Molina D.M."/>
            <person name="Krause P.J."/>
            <person name="Ben Mamoun C."/>
        </authorList>
    </citation>
    <scope>NUCLEOTIDE SEQUENCE [LARGE SCALE GENOMIC DNA]</scope>
    <source>
        <strain evidence="1 2">RI</strain>
    </source>
</reference>
<dbReference type="GeneID" id="24424536"/>
<reference evidence="1 2" key="2">
    <citation type="journal article" date="2013" name="PLoS ONE">
        <title>Whole genome mapping and re-organization of the nuclear and mitochondrial genomes of Babesia microti isolates.</title>
        <authorList>
            <person name="Cornillot E."/>
            <person name="Dassouli A."/>
            <person name="Garg A."/>
            <person name="Pachikara N."/>
            <person name="Randazzo S."/>
            <person name="Depoix D."/>
            <person name="Carcy B."/>
            <person name="Delbecq S."/>
            <person name="Frutos R."/>
            <person name="Silva J.C."/>
            <person name="Sutton R."/>
            <person name="Krause P.J."/>
            <person name="Mamoun C.B."/>
        </authorList>
    </citation>
    <scope>NUCLEOTIDE SEQUENCE [LARGE SCALE GENOMIC DNA]</scope>
    <source>
        <strain evidence="1 2">RI</strain>
    </source>
</reference>
<dbReference type="EMBL" id="FO082872">
    <property type="protein sequence ID" value="CCF73904.1"/>
    <property type="molecule type" value="Genomic_DNA"/>
</dbReference>
<gene>
    <name evidence="1" type="ORF">BMR1_02g03770</name>
</gene>
<dbReference type="OrthoDB" id="364411at2759"/>
<keyword evidence="2" id="KW-1185">Reference proteome</keyword>
<dbReference type="VEuPathDB" id="PiroplasmaDB:BMR1_02g03770"/>
<accession>I7JAQ9</accession>
<dbReference type="RefSeq" id="XP_012648513.1">
    <property type="nucleotide sequence ID" value="XM_012793059.1"/>
</dbReference>
<dbReference type="AlphaFoldDB" id="I7JAQ9"/>
<dbReference type="KEGG" id="bmic:BMR1_02g03770"/>